<dbReference type="Gramene" id="KQL28363">
    <property type="protein sequence ID" value="KQL28363"/>
    <property type="gene ID" value="SETIT_020487mg"/>
</dbReference>
<accession>K3Z1R9</accession>
<gene>
    <name evidence="1" type="primary">LOC101765573</name>
</gene>
<evidence type="ECO:0000313" key="1">
    <source>
        <dbReference type="EnsemblPlants" id="KQL28363"/>
    </source>
</evidence>
<dbReference type="EMBL" id="AGNK02000078">
    <property type="status" value="NOT_ANNOTATED_CDS"/>
    <property type="molecule type" value="Genomic_DNA"/>
</dbReference>
<dbReference type="EnsemblPlants" id="KQL28363">
    <property type="protein sequence ID" value="KQL28363"/>
    <property type="gene ID" value="SETIT_020487mg"/>
</dbReference>
<organism evidence="1 2">
    <name type="scientific">Setaria italica</name>
    <name type="common">Foxtail millet</name>
    <name type="synonym">Panicum italicum</name>
    <dbReference type="NCBI Taxonomy" id="4555"/>
    <lineage>
        <taxon>Eukaryota</taxon>
        <taxon>Viridiplantae</taxon>
        <taxon>Streptophyta</taxon>
        <taxon>Embryophyta</taxon>
        <taxon>Tracheophyta</taxon>
        <taxon>Spermatophyta</taxon>
        <taxon>Magnoliopsida</taxon>
        <taxon>Liliopsida</taxon>
        <taxon>Poales</taxon>
        <taxon>Poaceae</taxon>
        <taxon>PACMAD clade</taxon>
        <taxon>Panicoideae</taxon>
        <taxon>Panicodae</taxon>
        <taxon>Paniceae</taxon>
        <taxon>Cenchrinae</taxon>
        <taxon>Setaria</taxon>
    </lineage>
</organism>
<dbReference type="Proteomes" id="UP000004995">
    <property type="component" value="Unassembled WGS sequence"/>
</dbReference>
<protein>
    <submittedName>
        <fullName evidence="1">Uncharacterized protein</fullName>
    </submittedName>
</protein>
<evidence type="ECO:0000313" key="2">
    <source>
        <dbReference type="Proteomes" id="UP000004995"/>
    </source>
</evidence>
<reference evidence="2" key="1">
    <citation type="journal article" date="2012" name="Nat. Biotechnol.">
        <title>Reference genome sequence of the model plant Setaria.</title>
        <authorList>
            <person name="Bennetzen J.L."/>
            <person name="Schmutz J."/>
            <person name="Wang H."/>
            <person name="Percifield R."/>
            <person name="Hawkins J."/>
            <person name="Pontaroli A.C."/>
            <person name="Estep M."/>
            <person name="Feng L."/>
            <person name="Vaughn J.N."/>
            <person name="Grimwood J."/>
            <person name="Jenkins J."/>
            <person name="Barry K."/>
            <person name="Lindquist E."/>
            <person name="Hellsten U."/>
            <person name="Deshpande S."/>
            <person name="Wang X."/>
            <person name="Wu X."/>
            <person name="Mitros T."/>
            <person name="Triplett J."/>
            <person name="Yang X."/>
            <person name="Ye C.Y."/>
            <person name="Mauro-Herrera M."/>
            <person name="Wang L."/>
            <person name="Li P."/>
            <person name="Sharma M."/>
            <person name="Sharma R."/>
            <person name="Ronald P.C."/>
            <person name="Panaud O."/>
            <person name="Kellogg E.A."/>
            <person name="Brutnell T.P."/>
            <person name="Doust A.N."/>
            <person name="Tuskan G.A."/>
            <person name="Rokhsar D."/>
            <person name="Devos K.M."/>
        </authorList>
    </citation>
    <scope>NUCLEOTIDE SEQUENCE [LARGE SCALE GENOMIC DNA]</scope>
    <source>
        <strain evidence="2">cv. Yugu1</strain>
    </source>
</reference>
<keyword evidence="2" id="KW-1185">Reference proteome</keyword>
<dbReference type="HOGENOM" id="CLU_2390195_0_0_1"/>
<sequence>MKKKSYFSCLFPHKRKEVKCCYITAQLRRAAARFSDNPQSPATRCRCADQCIVIIIRSGKQQQQQRRSGGSSCRLQEKGRTKYFSPFPLSLSSG</sequence>
<reference evidence="1" key="2">
    <citation type="submission" date="2018-08" db="UniProtKB">
        <authorList>
            <consortium name="EnsemblPlants"/>
        </authorList>
    </citation>
    <scope>IDENTIFICATION</scope>
    <source>
        <strain evidence="1">Yugu1</strain>
    </source>
</reference>
<proteinExistence type="predicted"/>
<dbReference type="InParanoid" id="K3Z1R9"/>
<dbReference type="AlphaFoldDB" id="K3Z1R9"/>
<name>K3Z1R9_SETIT</name>